<comment type="caution">
    <text evidence="3">The sequence shown here is derived from an EMBL/GenBank/DDBJ whole genome shotgun (WGS) entry which is preliminary data.</text>
</comment>
<evidence type="ECO:0000256" key="1">
    <source>
        <dbReference type="SAM" id="MobiDB-lite"/>
    </source>
</evidence>
<sequence>MPGRTWELCLLLLLGLGPGSQEALPPPCERTSPADLH</sequence>
<evidence type="ECO:0000256" key="2">
    <source>
        <dbReference type="SAM" id="SignalP"/>
    </source>
</evidence>
<feature type="signal peptide" evidence="2">
    <location>
        <begin position="1"/>
        <end position="23"/>
    </location>
</feature>
<reference evidence="3 4" key="1">
    <citation type="submission" date="2017-12" db="EMBL/GenBank/DDBJ databases">
        <title>High-resolution comparative analysis of great ape genomes.</title>
        <authorList>
            <person name="Pollen A."/>
            <person name="Hastie A."/>
            <person name="Hormozdiari F."/>
            <person name="Dougherty M."/>
            <person name="Liu R."/>
            <person name="Chaisson M."/>
            <person name="Hoppe E."/>
            <person name="Hill C."/>
            <person name="Pang A."/>
            <person name="Hillier L."/>
            <person name="Baker C."/>
            <person name="Armstrong J."/>
            <person name="Shendure J."/>
            <person name="Paten B."/>
            <person name="Wilson R."/>
            <person name="Chao H."/>
            <person name="Schneider V."/>
            <person name="Ventura M."/>
            <person name="Kronenberg Z."/>
            <person name="Murali S."/>
            <person name="Gordon D."/>
            <person name="Cantsilieris S."/>
            <person name="Munson K."/>
            <person name="Nelson B."/>
            <person name="Raja A."/>
            <person name="Underwood J."/>
            <person name="Diekhans M."/>
            <person name="Fiddes I."/>
            <person name="Haussler D."/>
            <person name="Eichler E."/>
        </authorList>
    </citation>
    <scope>NUCLEOTIDE SEQUENCE [LARGE SCALE GENOMIC DNA]</scope>
    <source>
        <strain evidence="3">Yerkes chimp pedigree #C0471</strain>
    </source>
</reference>
<protein>
    <submittedName>
        <fullName evidence="3">TREH isoform 4</fullName>
    </submittedName>
</protein>
<dbReference type="Proteomes" id="UP000236370">
    <property type="component" value="Unassembled WGS sequence"/>
</dbReference>
<keyword evidence="2" id="KW-0732">Signal</keyword>
<gene>
    <name evidence="3" type="ORF">CK820_G0015717</name>
</gene>
<dbReference type="AlphaFoldDB" id="A0A2J8N2I9"/>
<feature type="region of interest" description="Disordered" evidence="1">
    <location>
        <begin position="18"/>
        <end position="37"/>
    </location>
</feature>
<proteinExistence type="predicted"/>
<evidence type="ECO:0000313" key="3">
    <source>
        <dbReference type="EMBL" id="PNI65979.1"/>
    </source>
</evidence>
<evidence type="ECO:0000313" key="4">
    <source>
        <dbReference type="Proteomes" id="UP000236370"/>
    </source>
</evidence>
<accession>A0A2J8N2I9</accession>
<dbReference type="EMBL" id="NBAG03000239">
    <property type="protein sequence ID" value="PNI65979.1"/>
    <property type="molecule type" value="Genomic_DNA"/>
</dbReference>
<feature type="chain" id="PRO_5014453786" evidence="2">
    <location>
        <begin position="24"/>
        <end position="37"/>
    </location>
</feature>
<organism evidence="3 4">
    <name type="scientific">Pan troglodytes</name>
    <name type="common">Chimpanzee</name>
    <dbReference type="NCBI Taxonomy" id="9598"/>
    <lineage>
        <taxon>Eukaryota</taxon>
        <taxon>Metazoa</taxon>
        <taxon>Chordata</taxon>
        <taxon>Craniata</taxon>
        <taxon>Vertebrata</taxon>
        <taxon>Euteleostomi</taxon>
        <taxon>Mammalia</taxon>
        <taxon>Eutheria</taxon>
        <taxon>Euarchontoglires</taxon>
        <taxon>Primates</taxon>
        <taxon>Haplorrhini</taxon>
        <taxon>Catarrhini</taxon>
        <taxon>Hominidae</taxon>
        <taxon>Pan</taxon>
    </lineage>
</organism>
<name>A0A2J8N2I9_PANTR</name>